<dbReference type="AlphaFoldDB" id="A0A5B0VJ65"/>
<dbReference type="GO" id="GO:0015344">
    <property type="term" value="F:siderophore uptake transmembrane transporter activity"/>
    <property type="evidence" value="ECO:0007669"/>
    <property type="project" value="TreeGrafter"/>
</dbReference>
<dbReference type="InterPro" id="IPR012910">
    <property type="entry name" value="Plug_dom"/>
</dbReference>
<organism evidence="16 17">
    <name type="scientific">Marinobacter salinexigens</name>
    <dbReference type="NCBI Taxonomy" id="2919747"/>
    <lineage>
        <taxon>Bacteria</taxon>
        <taxon>Pseudomonadati</taxon>
        <taxon>Pseudomonadota</taxon>
        <taxon>Gammaproteobacteria</taxon>
        <taxon>Pseudomonadales</taxon>
        <taxon>Marinobacteraceae</taxon>
        <taxon>Marinobacter</taxon>
    </lineage>
</organism>
<dbReference type="SUPFAM" id="SSF56935">
    <property type="entry name" value="Porins"/>
    <property type="match status" value="1"/>
</dbReference>
<dbReference type="CDD" id="cd01347">
    <property type="entry name" value="ligand_gated_channel"/>
    <property type="match status" value="1"/>
</dbReference>
<dbReference type="InterPro" id="IPR039426">
    <property type="entry name" value="TonB-dep_rcpt-like"/>
</dbReference>
<dbReference type="Pfam" id="PF00593">
    <property type="entry name" value="TonB_dep_Rec_b-barrel"/>
    <property type="match status" value="1"/>
</dbReference>
<keyword evidence="6" id="KW-0406">Ion transport</keyword>
<dbReference type="RefSeq" id="WP_149600013.1">
    <property type="nucleotide sequence ID" value="NZ_VTUU01000003.1"/>
</dbReference>
<evidence type="ECO:0000313" key="17">
    <source>
        <dbReference type="Proteomes" id="UP000323161"/>
    </source>
</evidence>
<accession>A0A5B0VJ65</accession>
<evidence type="ECO:0000256" key="11">
    <source>
        <dbReference type="RuleBase" id="RU003357"/>
    </source>
</evidence>
<comment type="subcellular location">
    <subcellularLocation>
        <location evidence="1 10">Cell outer membrane</location>
        <topology evidence="1 10">Multi-pass membrane protein</topology>
    </subcellularLocation>
</comment>
<evidence type="ECO:0000256" key="5">
    <source>
        <dbReference type="ARBA" id="ARBA00022729"/>
    </source>
</evidence>
<evidence type="ECO:0000259" key="15">
    <source>
        <dbReference type="Pfam" id="PF07715"/>
    </source>
</evidence>
<evidence type="ECO:0000256" key="3">
    <source>
        <dbReference type="ARBA" id="ARBA00022452"/>
    </source>
</evidence>
<feature type="domain" description="TonB-dependent receptor-like beta-barrel" evidence="14">
    <location>
        <begin position="242"/>
        <end position="646"/>
    </location>
</feature>
<evidence type="ECO:0000256" key="4">
    <source>
        <dbReference type="ARBA" id="ARBA00022692"/>
    </source>
</evidence>
<dbReference type="Gene3D" id="2.170.130.10">
    <property type="entry name" value="TonB-dependent receptor, plug domain"/>
    <property type="match status" value="1"/>
</dbReference>
<comment type="caution">
    <text evidence="16">The sequence shown here is derived from an EMBL/GenBank/DDBJ whole genome shotgun (WGS) entry which is preliminary data.</text>
</comment>
<evidence type="ECO:0000256" key="1">
    <source>
        <dbReference type="ARBA" id="ARBA00004571"/>
    </source>
</evidence>
<dbReference type="Pfam" id="PF07715">
    <property type="entry name" value="Plug"/>
    <property type="match status" value="1"/>
</dbReference>
<evidence type="ECO:0000256" key="6">
    <source>
        <dbReference type="ARBA" id="ARBA00023065"/>
    </source>
</evidence>
<keyword evidence="3 10" id="KW-1134">Transmembrane beta strand</keyword>
<keyword evidence="2 10" id="KW-0813">Transport</keyword>
<keyword evidence="4 10" id="KW-0812">Transmembrane</keyword>
<dbReference type="GO" id="GO:0009279">
    <property type="term" value="C:cell outer membrane"/>
    <property type="evidence" value="ECO:0007669"/>
    <property type="project" value="UniProtKB-SubCell"/>
</dbReference>
<protein>
    <submittedName>
        <fullName evidence="16">TonB-dependent receptor</fullName>
    </submittedName>
</protein>
<evidence type="ECO:0000256" key="10">
    <source>
        <dbReference type="PROSITE-ProRule" id="PRU01360"/>
    </source>
</evidence>
<keyword evidence="17" id="KW-1185">Reference proteome</keyword>
<name>A0A5B0VJ65_9GAMM</name>
<keyword evidence="9 10" id="KW-0998">Cell outer membrane</keyword>
<evidence type="ECO:0000256" key="8">
    <source>
        <dbReference type="ARBA" id="ARBA00023136"/>
    </source>
</evidence>
<reference evidence="16 17" key="1">
    <citation type="submission" date="2019-08" db="EMBL/GenBank/DDBJ databases">
        <title>Marinobacter ZYF650 sp. nov., a marine bacterium isolated from seawater of the Mariana trench.</title>
        <authorList>
            <person name="Ahmad W."/>
        </authorList>
    </citation>
    <scope>NUCLEOTIDE SEQUENCE [LARGE SCALE GENOMIC DNA]</scope>
    <source>
        <strain evidence="16 17">ZYF650</strain>
    </source>
</reference>
<dbReference type="InterPro" id="IPR036942">
    <property type="entry name" value="Beta-barrel_TonB_sf"/>
</dbReference>
<keyword evidence="8 10" id="KW-0472">Membrane</keyword>
<feature type="domain" description="TonB-dependent receptor plug" evidence="15">
    <location>
        <begin position="44"/>
        <end position="153"/>
    </location>
</feature>
<evidence type="ECO:0000313" key="16">
    <source>
        <dbReference type="EMBL" id="KAA1174448.1"/>
    </source>
</evidence>
<dbReference type="Gene3D" id="2.40.170.20">
    <property type="entry name" value="TonB-dependent receptor, beta-barrel domain"/>
    <property type="match status" value="1"/>
</dbReference>
<evidence type="ECO:0000256" key="7">
    <source>
        <dbReference type="ARBA" id="ARBA00023077"/>
    </source>
</evidence>
<dbReference type="GO" id="GO:0044718">
    <property type="term" value="P:siderophore transmembrane transport"/>
    <property type="evidence" value="ECO:0007669"/>
    <property type="project" value="TreeGrafter"/>
</dbReference>
<feature type="chain" id="PRO_5023082595" evidence="13">
    <location>
        <begin position="23"/>
        <end position="673"/>
    </location>
</feature>
<sequence length="673" mass="72852">MRRVSMLASAVALAGTGAQVSAQSDPVELGEIVVTASGFEQAISDAPASISVISGEELQKRSYEDITDAVKNIPGVYVNGGGNAKDITIRGMTESYTLYLVDGRPVSAGRNINTNGIDGGKQIALPPVSMIERIEVIRGPMSSLYGSEAMGGVINIITKKTGDEWSGSISTEYTKSLSDLNEDEQQVNLFAGGAIIPGLLGAQVNGSWEGSEESHYIGGDDNAESTPDKSQKQGGAKLILTPDAANEFALSYDSSQQDSRHTPGLSIAATDDPSSYTYHKDVYALTHQGTYGSLMLNSYLQHDVSERIDLDEKREEVSVFNTQGTWFLGNHMLTFGGQYKYEDLVDETNGLIGTLDSATAQVDRWIAAVFAEVEWSVTNDLNVTTGVRYNDDELFGGHLSPRVYANYHLTPSLTFKGGVSTGYKQPTLPEATEGFGRGTGGGGSPAGYPRALIIGNDDLDPETSTSYEVGFVYDDRATGINASVMLFHTDFKDKIAEDRLCDLGGDRNDQSTWQCEYQGRNYLFLSTRKNIDEAMMQGVELSFDYGITDALSFSSSYTFTDSEQQSGDFEGEPLNQVPRHMLNAGFDWQTSSRLELWLDGNVRGETSDYLGRSAMSEGTPGYGFVDAGLVYRLNDSARVKAGLYNIGDKQVTTESYGVVLDGRRLNLGLAVDF</sequence>
<dbReference type="PANTHER" id="PTHR30069:SF53">
    <property type="entry name" value="COLICIN I RECEPTOR-RELATED"/>
    <property type="match status" value="1"/>
</dbReference>
<evidence type="ECO:0000259" key="14">
    <source>
        <dbReference type="Pfam" id="PF00593"/>
    </source>
</evidence>
<comment type="similarity">
    <text evidence="10 11">Belongs to the TonB-dependent receptor family.</text>
</comment>
<feature type="signal peptide" evidence="13">
    <location>
        <begin position="1"/>
        <end position="22"/>
    </location>
</feature>
<gene>
    <name evidence="16" type="ORF">FWJ25_09485</name>
</gene>
<dbReference type="InterPro" id="IPR000531">
    <property type="entry name" value="Beta-barrel_TonB"/>
</dbReference>
<keyword evidence="7 11" id="KW-0798">TonB box</keyword>
<evidence type="ECO:0000256" key="9">
    <source>
        <dbReference type="ARBA" id="ARBA00023237"/>
    </source>
</evidence>
<keyword evidence="16" id="KW-0675">Receptor</keyword>
<dbReference type="Proteomes" id="UP000323161">
    <property type="component" value="Unassembled WGS sequence"/>
</dbReference>
<feature type="region of interest" description="Disordered" evidence="12">
    <location>
        <begin position="210"/>
        <end position="235"/>
    </location>
</feature>
<dbReference type="InterPro" id="IPR037066">
    <property type="entry name" value="Plug_dom_sf"/>
</dbReference>
<evidence type="ECO:0000256" key="13">
    <source>
        <dbReference type="SAM" id="SignalP"/>
    </source>
</evidence>
<evidence type="ECO:0000256" key="12">
    <source>
        <dbReference type="SAM" id="MobiDB-lite"/>
    </source>
</evidence>
<dbReference type="PANTHER" id="PTHR30069">
    <property type="entry name" value="TONB-DEPENDENT OUTER MEMBRANE RECEPTOR"/>
    <property type="match status" value="1"/>
</dbReference>
<dbReference type="PROSITE" id="PS52016">
    <property type="entry name" value="TONB_DEPENDENT_REC_3"/>
    <property type="match status" value="1"/>
</dbReference>
<evidence type="ECO:0000256" key="2">
    <source>
        <dbReference type="ARBA" id="ARBA00022448"/>
    </source>
</evidence>
<dbReference type="EMBL" id="VTUU01000003">
    <property type="protein sequence ID" value="KAA1174448.1"/>
    <property type="molecule type" value="Genomic_DNA"/>
</dbReference>
<proteinExistence type="inferred from homology"/>
<keyword evidence="5 13" id="KW-0732">Signal</keyword>